<reference evidence="1" key="1">
    <citation type="submission" date="2021-06" db="EMBL/GenBank/DDBJ databases">
        <authorList>
            <person name="Kallberg Y."/>
            <person name="Tangrot J."/>
            <person name="Rosling A."/>
        </authorList>
    </citation>
    <scope>NUCLEOTIDE SEQUENCE</scope>
    <source>
        <strain evidence="1">IL203A</strain>
    </source>
</reference>
<evidence type="ECO:0000313" key="1">
    <source>
        <dbReference type="EMBL" id="CAG8710912.1"/>
    </source>
</evidence>
<dbReference type="Proteomes" id="UP000789702">
    <property type="component" value="Unassembled WGS sequence"/>
</dbReference>
<organism evidence="1 2">
    <name type="scientific">Dentiscutata heterogama</name>
    <dbReference type="NCBI Taxonomy" id="1316150"/>
    <lineage>
        <taxon>Eukaryota</taxon>
        <taxon>Fungi</taxon>
        <taxon>Fungi incertae sedis</taxon>
        <taxon>Mucoromycota</taxon>
        <taxon>Glomeromycotina</taxon>
        <taxon>Glomeromycetes</taxon>
        <taxon>Diversisporales</taxon>
        <taxon>Gigasporaceae</taxon>
        <taxon>Dentiscutata</taxon>
    </lineage>
</organism>
<protein>
    <submittedName>
        <fullName evidence="1">5630_t:CDS:1</fullName>
    </submittedName>
</protein>
<gene>
    <name evidence="1" type="ORF">DHETER_LOCUS12257</name>
</gene>
<accession>A0ACA9PPI1</accession>
<keyword evidence="2" id="KW-1185">Reference proteome</keyword>
<feature type="non-terminal residue" evidence="1">
    <location>
        <position position="1"/>
    </location>
</feature>
<evidence type="ECO:0000313" key="2">
    <source>
        <dbReference type="Proteomes" id="UP000789702"/>
    </source>
</evidence>
<name>A0ACA9PPI1_9GLOM</name>
<dbReference type="EMBL" id="CAJVPU010029481">
    <property type="protein sequence ID" value="CAG8710912.1"/>
    <property type="molecule type" value="Genomic_DNA"/>
</dbReference>
<proteinExistence type="predicted"/>
<sequence length="79" mass="9507">FRTITELVYNKCYTKEILEIYPYLKVGEQLCHLHYCKLVELDRDRQEYKSKKTHDNNQAKKTMEPLPNNNDNVVSIFKL</sequence>
<comment type="caution">
    <text evidence="1">The sequence shown here is derived from an EMBL/GenBank/DDBJ whole genome shotgun (WGS) entry which is preliminary data.</text>
</comment>